<evidence type="ECO:0000313" key="1">
    <source>
        <dbReference type="EMBL" id="CEK91035.1"/>
    </source>
</evidence>
<proteinExistence type="predicted"/>
<name>A0A0B7BFW6_9EUPU</name>
<dbReference type="AlphaFoldDB" id="A0A0B7BFW6"/>
<sequence>VSSSNRESRRDRRTFPLSIFNSQQLMQAWRRSLITRNTPMPRTVDPRKPLEVGNV</sequence>
<accession>A0A0B7BFW6</accession>
<feature type="non-terminal residue" evidence="1">
    <location>
        <position position="1"/>
    </location>
</feature>
<reference evidence="1" key="1">
    <citation type="submission" date="2014-12" db="EMBL/GenBank/DDBJ databases">
        <title>Insight into the proteome of Arion vulgaris.</title>
        <authorList>
            <person name="Aradska J."/>
            <person name="Bulat T."/>
            <person name="Smidak R."/>
            <person name="Sarate P."/>
            <person name="Gangsoo J."/>
            <person name="Sialana F."/>
            <person name="Bilban M."/>
            <person name="Lubec G."/>
        </authorList>
    </citation>
    <scope>NUCLEOTIDE SEQUENCE</scope>
    <source>
        <tissue evidence="1">Skin</tissue>
    </source>
</reference>
<organism evidence="1">
    <name type="scientific">Arion vulgaris</name>
    <dbReference type="NCBI Taxonomy" id="1028688"/>
    <lineage>
        <taxon>Eukaryota</taxon>
        <taxon>Metazoa</taxon>
        <taxon>Spiralia</taxon>
        <taxon>Lophotrochozoa</taxon>
        <taxon>Mollusca</taxon>
        <taxon>Gastropoda</taxon>
        <taxon>Heterobranchia</taxon>
        <taxon>Euthyneura</taxon>
        <taxon>Panpulmonata</taxon>
        <taxon>Eupulmonata</taxon>
        <taxon>Stylommatophora</taxon>
        <taxon>Helicina</taxon>
        <taxon>Arionoidea</taxon>
        <taxon>Arionidae</taxon>
        <taxon>Arion</taxon>
    </lineage>
</organism>
<gene>
    <name evidence="1" type="primary">ORF180627</name>
</gene>
<protein>
    <submittedName>
        <fullName evidence="1">Uncharacterized protein</fullName>
    </submittedName>
</protein>
<dbReference type="EMBL" id="HACG01044170">
    <property type="protein sequence ID" value="CEK91035.1"/>
    <property type="molecule type" value="Transcribed_RNA"/>
</dbReference>